<dbReference type="Proteomes" id="UP000249799">
    <property type="component" value="Chromosome"/>
</dbReference>
<sequence length="245" mass="26084">MKKFIFGQFSAALVAATLLAGLSASAEAADDAGDLAIAAKIGGNWSVLGQPDDARGEPTLLSGSAFSGFGFTGGVTALYELAEVKGARFELEAGLLYSYHSGEGFESLGERKRTVTLTSHIVHVPVLVHMKNAQRRGGFRLGVGLVPMLGLQSGATVVIENSDQAAEPLETTPAFHLGLTAALGYDFELNSKMSVPLEVRVAWDPAVGETTRERFPDFASTSDPGAYQVAYNWQLFFMTGVRYEL</sequence>
<evidence type="ECO:0000259" key="1">
    <source>
        <dbReference type="Pfam" id="PF13568"/>
    </source>
</evidence>
<reference evidence="2 3" key="1">
    <citation type="submission" date="2018-06" db="EMBL/GenBank/DDBJ databases">
        <title>Lujinxingia sediminis gen. nov. sp. nov., a new facultative anaerobic member of the class Deltaproteobacteria, and proposal of Lujinxingaceae fam. nov.</title>
        <authorList>
            <person name="Guo L.-Y."/>
            <person name="Li C.-M."/>
            <person name="Wang S."/>
            <person name="Du Z.-J."/>
        </authorList>
    </citation>
    <scope>NUCLEOTIDE SEQUENCE [LARGE SCALE GENOMIC DNA]</scope>
    <source>
        <strain evidence="2 3">FA350</strain>
    </source>
</reference>
<dbReference type="AlphaFoldDB" id="A0A2Z4FR70"/>
<accession>A0A2Z4FR70</accession>
<dbReference type="EMBL" id="CP030032">
    <property type="protein sequence ID" value="AWV91126.1"/>
    <property type="molecule type" value="Genomic_DNA"/>
</dbReference>
<dbReference type="RefSeq" id="WP_111337107.1">
    <property type="nucleotide sequence ID" value="NZ_CP030032.1"/>
</dbReference>
<protein>
    <recommendedName>
        <fullName evidence="1">Outer membrane protein beta-barrel domain-containing protein</fullName>
    </recommendedName>
</protein>
<dbReference type="KEGG" id="bsed:DN745_18050"/>
<organism evidence="2 3">
    <name type="scientific">Bradymonas sediminis</name>
    <dbReference type="NCBI Taxonomy" id="1548548"/>
    <lineage>
        <taxon>Bacteria</taxon>
        <taxon>Deltaproteobacteria</taxon>
        <taxon>Bradymonadales</taxon>
        <taxon>Bradymonadaceae</taxon>
        <taxon>Bradymonas</taxon>
    </lineage>
</organism>
<dbReference type="InterPro" id="IPR025665">
    <property type="entry name" value="Beta-barrel_OMP_2"/>
</dbReference>
<feature type="domain" description="Outer membrane protein beta-barrel" evidence="1">
    <location>
        <begin position="66"/>
        <end position="189"/>
    </location>
</feature>
<dbReference type="Pfam" id="PF13568">
    <property type="entry name" value="OMP_b-brl_2"/>
    <property type="match status" value="1"/>
</dbReference>
<keyword evidence="3" id="KW-1185">Reference proteome</keyword>
<evidence type="ECO:0000313" key="2">
    <source>
        <dbReference type="EMBL" id="AWV91126.1"/>
    </source>
</evidence>
<gene>
    <name evidence="2" type="ORF">DN745_18050</name>
</gene>
<evidence type="ECO:0000313" key="3">
    <source>
        <dbReference type="Proteomes" id="UP000249799"/>
    </source>
</evidence>
<name>A0A2Z4FR70_9DELT</name>
<dbReference type="OrthoDB" id="5506322at2"/>
<proteinExistence type="predicted"/>